<gene>
    <name evidence="2" type="ORF">PAF17_17215</name>
</gene>
<feature type="domain" description="Thioredoxin" evidence="1">
    <location>
        <begin position="35"/>
        <end position="144"/>
    </location>
</feature>
<evidence type="ECO:0000313" key="3">
    <source>
        <dbReference type="Proteomes" id="UP001165641"/>
    </source>
</evidence>
<dbReference type="InterPro" id="IPR036249">
    <property type="entry name" value="Thioredoxin-like_sf"/>
</dbReference>
<organism evidence="2 3">
    <name type="scientific">Paracoccus onchidii</name>
    <dbReference type="NCBI Taxonomy" id="3017813"/>
    <lineage>
        <taxon>Bacteria</taxon>
        <taxon>Pseudomonadati</taxon>
        <taxon>Pseudomonadota</taxon>
        <taxon>Alphaproteobacteria</taxon>
        <taxon>Rhodobacterales</taxon>
        <taxon>Paracoccaceae</taxon>
        <taxon>Paracoccus</taxon>
    </lineage>
</organism>
<name>A0ABT4ZIP5_9RHOB</name>
<dbReference type="SUPFAM" id="SSF52833">
    <property type="entry name" value="Thioredoxin-like"/>
    <property type="match status" value="1"/>
</dbReference>
<dbReference type="InterPro" id="IPR013766">
    <property type="entry name" value="Thioredoxin_domain"/>
</dbReference>
<dbReference type="Gene3D" id="3.40.30.10">
    <property type="entry name" value="Glutaredoxin"/>
    <property type="match status" value="1"/>
</dbReference>
<dbReference type="PANTHER" id="PTHR45663:SF11">
    <property type="entry name" value="GEO12009P1"/>
    <property type="match status" value="1"/>
</dbReference>
<dbReference type="CDD" id="cd02947">
    <property type="entry name" value="TRX_family"/>
    <property type="match status" value="1"/>
</dbReference>
<accession>A0ABT4ZIP5</accession>
<proteinExistence type="predicted"/>
<dbReference type="Proteomes" id="UP001165641">
    <property type="component" value="Unassembled WGS sequence"/>
</dbReference>
<dbReference type="PROSITE" id="PS51352">
    <property type="entry name" value="THIOREDOXIN_2"/>
    <property type="match status" value="1"/>
</dbReference>
<dbReference type="EMBL" id="JAQBIE010000029">
    <property type="protein sequence ID" value="MDB6179233.1"/>
    <property type="molecule type" value="Genomic_DNA"/>
</dbReference>
<evidence type="ECO:0000313" key="2">
    <source>
        <dbReference type="EMBL" id="MDB6179233.1"/>
    </source>
</evidence>
<keyword evidence="3" id="KW-1185">Reference proteome</keyword>
<evidence type="ECO:0000259" key="1">
    <source>
        <dbReference type="PROSITE" id="PS51352"/>
    </source>
</evidence>
<comment type="caution">
    <text evidence="2">The sequence shown here is derived from an EMBL/GenBank/DDBJ whole genome shotgun (WGS) entry which is preliminary data.</text>
</comment>
<dbReference type="Pfam" id="PF00085">
    <property type="entry name" value="Thioredoxin"/>
    <property type="match status" value="1"/>
</dbReference>
<sequence>MLSGKLLCLACGQPGRIAGDQVNSDPRCDICGAGLLPAKPLSIDVAILAKAAKLDQIPLLVDFWAPWCRPCRAMAPDFEKAAKVLRGRARLVKLDTQAHSSAATRWKIRGIPTLVLFLGGREVARLAGTRNAASLVSFVERRGKN</sequence>
<reference evidence="2" key="1">
    <citation type="submission" date="2022-12" db="EMBL/GenBank/DDBJ databases">
        <title>Paracoccus onchidii sp. nov., isolated from a marine invertebrate from the South China Sea.</title>
        <authorList>
            <person name="Xu S."/>
            <person name="Liu Z."/>
            <person name="Xu Y."/>
        </authorList>
    </citation>
    <scope>NUCLEOTIDE SEQUENCE</scope>
    <source>
        <strain evidence="2">Z330</strain>
    </source>
</reference>
<dbReference type="PRINTS" id="PR00421">
    <property type="entry name" value="THIOREDOXIN"/>
</dbReference>
<dbReference type="RefSeq" id="WP_271890336.1">
    <property type="nucleotide sequence ID" value="NZ_JAQBIE010000029.1"/>
</dbReference>
<protein>
    <submittedName>
        <fullName evidence="2">Thioredoxin domain-containing protein</fullName>
    </submittedName>
</protein>
<dbReference type="PANTHER" id="PTHR45663">
    <property type="entry name" value="GEO12009P1"/>
    <property type="match status" value="1"/>
</dbReference>